<proteinExistence type="predicted"/>
<accession>A0A0P5VZC8</accession>
<reference evidence="1" key="1">
    <citation type="submission" date="2015-10" db="EMBL/GenBank/DDBJ databases">
        <title>EvidentialGene: Evidence-directed Construction of Complete mRNA Transcriptomes without Genomes.</title>
        <authorList>
            <person name="Gilbert D.G."/>
        </authorList>
    </citation>
    <scope>NUCLEOTIDE SEQUENCE</scope>
</reference>
<evidence type="ECO:0000313" key="1">
    <source>
        <dbReference type="EMBL" id="JAN90123.1"/>
    </source>
</evidence>
<dbReference type="AlphaFoldDB" id="A0A0P5VZC8"/>
<organism evidence="1">
    <name type="scientific">Daphnia magna</name>
    <dbReference type="NCBI Taxonomy" id="35525"/>
    <lineage>
        <taxon>Eukaryota</taxon>
        <taxon>Metazoa</taxon>
        <taxon>Ecdysozoa</taxon>
        <taxon>Arthropoda</taxon>
        <taxon>Crustacea</taxon>
        <taxon>Branchiopoda</taxon>
        <taxon>Diplostraca</taxon>
        <taxon>Cladocera</taxon>
        <taxon>Anomopoda</taxon>
        <taxon>Daphniidae</taxon>
        <taxon>Daphnia</taxon>
    </lineage>
</organism>
<dbReference type="EMBL" id="GDIQ01004614">
    <property type="protein sequence ID" value="JAN90123.1"/>
    <property type="molecule type" value="Transcribed_RNA"/>
</dbReference>
<sequence>MQVAFRHLTIMHTHTHTHTLATCVYSRLTARAAILFDACVCVFLFSPWQPVAKGLKTCTA</sequence>
<protein>
    <submittedName>
        <fullName evidence="1">Uncharacterized protein</fullName>
    </submittedName>
</protein>
<name>A0A0P5VZC8_9CRUS</name>